<feature type="binding site" evidence="13">
    <location>
        <position position="198"/>
    </location>
    <ligand>
        <name>Fe cation</name>
        <dbReference type="ChEBI" id="CHEBI:24875"/>
        <label>1</label>
    </ligand>
</feature>
<dbReference type="PANTHER" id="PTHR12588">
    <property type="entry name" value="MYOINOSITOL OXYGENASE"/>
    <property type="match status" value="1"/>
</dbReference>
<comment type="cofactor">
    <cofactor evidence="13 14">
        <name>Fe cation</name>
        <dbReference type="ChEBI" id="CHEBI:24875"/>
    </cofactor>
    <text evidence="13 14">Binds 2 iron ions per subunit.</text>
</comment>
<evidence type="ECO:0000256" key="7">
    <source>
        <dbReference type="ARBA" id="ARBA00022723"/>
    </source>
</evidence>
<evidence type="ECO:0000256" key="10">
    <source>
        <dbReference type="ARBA" id="ARBA00029668"/>
    </source>
</evidence>
<evidence type="ECO:0000256" key="13">
    <source>
        <dbReference type="PIRSR" id="PIRSR607828-2"/>
    </source>
</evidence>
<evidence type="ECO:0000256" key="2">
    <source>
        <dbReference type="ARBA" id="ARBA00005167"/>
    </source>
</evidence>
<evidence type="ECO:0000256" key="3">
    <source>
        <dbReference type="ARBA" id="ARBA00005286"/>
    </source>
</evidence>
<name>A0A2H8TRS7_9HEMI</name>
<evidence type="ECO:0000256" key="12">
    <source>
        <dbReference type="PIRSR" id="PIRSR607828-1"/>
    </source>
</evidence>
<evidence type="ECO:0000256" key="8">
    <source>
        <dbReference type="ARBA" id="ARBA00023002"/>
    </source>
</evidence>
<evidence type="ECO:0000256" key="1">
    <source>
        <dbReference type="ARBA" id="ARBA00004496"/>
    </source>
</evidence>
<evidence type="ECO:0000313" key="15">
    <source>
        <dbReference type="EMBL" id="MBW16916.1"/>
    </source>
</evidence>
<evidence type="ECO:0000256" key="14">
    <source>
        <dbReference type="RuleBase" id="RU367039"/>
    </source>
</evidence>
<dbReference type="UniPathway" id="UPA00111">
    <property type="reaction ID" value="UER00527"/>
</dbReference>
<keyword evidence="9 13" id="KW-0408">Iron</keyword>
<feature type="binding site" evidence="13">
    <location>
        <position position="257"/>
    </location>
    <ligand>
        <name>Fe cation</name>
        <dbReference type="ChEBI" id="CHEBI:24875"/>
        <label>1</label>
    </ligand>
</feature>
<feature type="binding site" evidence="12">
    <location>
        <begin position="89"/>
        <end position="91"/>
    </location>
    <ligand>
        <name>substrate</name>
    </ligand>
</feature>
<organism evidence="15">
    <name type="scientific">Melanaphis sacchari</name>
    <dbReference type="NCBI Taxonomy" id="742174"/>
    <lineage>
        <taxon>Eukaryota</taxon>
        <taxon>Metazoa</taxon>
        <taxon>Ecdysozoa</taxon>
        <taxon>Arthropoda</taxon>
        <taxon>Hexapoda</taxon>
        <taxon>Insecta</taxon>
        <taxon>Pterygota</taxon>
        <taxon>Neoptera</taxon>
        <taxon>Paraneoptera</taxon>
        <taxon>Hemiptera</taxon>
        <taxon>Sternorrhyncha</taxon>
        <taxon>Aphidomorpha</taxon>
        <taxon>Aphidoidea</taxon>
        <taxon>Aphididae</taxon>
        <taxon>Aphidini</taxon>
        <taxon>Melanaphis</taxon>
    </lineage>
</organism>
<evidence type="ECO:0000256" key="9">
    <source>
        <dbReference type="ARBA" id="ARBA00023004"/>
    </source>
</evidence>
<feature type="binding site" evidence="12">
    <location>
        <begin position="224"/>
        <end position="225"/>
    </location>
    <ligand>
        <name>substrate</name>
    </ligand>
</feature>
<comment type="catalytic activity">
    <reaction evidence="11 14">
        <text>myo-inositol + O2 = D-glucuronate + H2O + H(+)</text>
        <dbReference type="Rhea" id="RHEA:23696"/>
        <dbReference type="ChEBI" id="CHEBI:15377"/>
        <dbReference type="ChEBI" id="CHEBI:15378"/>
        <dbReference type="ChEBI" id="CHEBI:15379"/>
        <dbReference type="ChEBI" id="CHEBI:17268"/>
        <dbReference type="ChEBI" id="CHEBI:58720"/>
        <dbReference type="EC" id="1.13.99.1"/>
    </reaction>
</comment>
<dbReference type="Pfam" id="PF05153">
    <property type="entry name" value="MIOX"/>
    <property type="match status" value="1"/>
</dbReference>
<evidence type="ECO:0000256" key="4">
    <source>
        <dbReference type="ARBA" id="ARBA00011919"/>
    </source>
</evidence>
<dbReference type="GO" id="GO:0005737">
    <property type="term" value="C:cytoplasm"/>
    <property type="evidence" value="ECO:0007669"/>
    <property type="project" value="UniProtKB-SubCell"/>
</dbReference>
<proteinExistence type="inferred from homology"/>
<comment type="subcellular location">
    <subcellularLocation>
        <location evidence="1 14">Cytoplasm</location>
    </subcellularLocation>
</comment>
<keyword evidence="6 14" id="KW-0963">Cytoplasm</keyword>
<dbReference type="PANTHER" id="PTHR12588:SF0">
    <property type="entry name" value="INOSITOL OXYGENASE"/>
    <property type="match status" value="1"/>
</dbReference>
<dbReference type="GO" id="GO:0050113">
    <property type="term" value="F:inositol oxygenase activity"/>
    <property type="evidence" value="ECO:0007669"/>
    <property type="project" value="UniProtKB-UniRule"/>
</dbReference>
<feature type="binding site" evidence="12">
    <location>
        <position position="131"/>
    </location>
    <ligand>
        <name>substrate</name>
    </ligand>
</feature>
<feature type="binding site" evidence="12">
    <location>
        <begin position="145"/>
        <end position="146"/>
    </location>
    <ligand>
        <name>substrate</name>
    </ligand>
</feature>
<evidence type="ECO:0000256" key="11">
    <source>
        <dbReference type="ARBA" id="ARBA00048271"/>
    </source>
</evidence>
<feature type="binding site" evidence="12">
    <location>
        <position position="30"/>
    </location>
    <ligand>
        <name>substrate</name>
    </ligand>
</feature>
<comment type="pathway">
    <text evidence="2 14">Polyol metabolism; myo-inositol degradation into D-glucuronate; D-glucuronate from myo-inositol: step 1/1.</text>
</comment>
<dbReference type="GO" id="GO:0019310">
    <property type="term" value="P:inositol catabolic process"/>
    <property type="evidence" value="ECO:0007669"/>
    <property type="project" value="UniProtKB-UniRule"/>
</dbReference>
<dbReference type="SUPFAM" id="SSF109604">
    <property type="entry name" value="HD-domain/PDEase-like"/>
    <property type="match status" value="1"/>
</dbReference>
<dbReference type="EMBL" id="GFXV01005111">
    <property type="protein sequence ID" value="MBW16916.1"/>
    <property type="molecule type" value="Transcribed_RNA"/>
</dbReference>
<sequence>MVKNKIAMLDVSELMRPELAFASKPIGRYRDYNIDYEDPIKERVRITYTEMHTNQTIDYVKKKMAEWLSFDKFEATIMEALESLNDLVDESDPDVDIPNIVHAFQTAERIRAVHPHHDWFHLVGLIHDLGKVMAFKGEPQWSVVGDTFPVGCAWANSIVYKDTTFNKNPDTYDPRYNTTLGIYSKNCGLNNILMSWGHDEYLYRVLVHNKTTIPKVGLNMIRFHSFYPWHSGGDYDYLCNEDDLEMKKWVLEFNKFDLYTKGGVIPDVKELKPYYQSLIDKYIPGLLKW</sequence>
<feature type="binding site" evidence="13">
    <location>
        <position position="127"/>
    </location>
    <ligand>
        <name>Fe cation</name>
        <dbReference type="ChEBI" id="CHEBI:24875"/>
        <label>1</label>
    </ligand>
</feature>
<feature type="binding site" evidence="13">
    <location>
        <position position="102"/>
    </location>
    <ligand>
        <name>Fe cation</name>
        <dbReference type="ChEBI" id="CHEBI:24875"/>
        <label>1</label>
    </ligand>
</feature>
<evidence type="ECO:0000256" key="5">
    <source>
        <dbReference type="ARBA" id="ARBA00019269"/>
    </source>
</evidence>
<keyword evidence="7 13" id="KW-0479">Metal-binding</keyword>
<keyword evidence="8 14" id="KW-0560">Oxidoreductase</keyword>
<dbReference type="InterPro" id="IPR007828">
    <property type="entry name" value="Inositol_oxygenase"/>
</dbReference>
<dbReference type="OrthoDB" id="424302at2759"/>
<feature type="binding site" evidence="13">
    <location>
        <position position="224"/>
    </location>
    <ligand>
        <name>Fe cation</name>
        <dbReference type="ChEBI" id="CHEBI:24875"/>
        <label>1</label>
    </ligand>
</feature>
<dbReference type="EC" id="1.13.99.1" evidence="4 14"/>
<gene>
    <name evidence="15" type="primary">Miox_3</name>
</gene>
<dbReference type="GO" id="GO:0005506">
    <property type="term" value="F:iron ion binding"/>
    <property type="evidence" value="ECO:0007669"/>
    <property type="project" value="InterPro"/>
</dbReference>
<accession>A0A2H8TRS7</accession>
<comment type="similarity">
    <text evidence="3 14">Belongs to the myo-inositol oxygenase family.</text>
</comment>
<feature type="binding site" evidence="13">
    <location>
        <position position="128"/>
    </location>
    <ligand>
        <name>Fe cation</name>
        <dbReference type="ChEBI" id="CHEBI:24875"/>
        <label>1</label>
    </ligand>
</feature>
<protein>
    <recommendedName>
        <fullName evidence="5 14">Inositol oxygenase</fullName>
        <ecNumber evidence="4 14">1.13.99.1</ecNumber>
    </recommendedName>
    <alternativeName>
        <fullName evidence="10 14">Myo-inositol oxygenase</fullName>
    </alternativeName>
</protein>
<evidence type="ECO:0000256" key="6">
    <source>
        <dbReference type="ARBA" id="ARBA00022490"/>
    </source>
</evidence>
<dbReference type="AlphaFoldDB" id="A0A2H8TRS7"/>
<reference evidence="15" key="1">
    <citation type="submission" date="2017-10" db="EMBL/GenBank/DDBJ databases">
        <title>Transcriptome Assembly of Sugarcane Aphid Adults.</title>
        <authorList>
            <person name="Scully E.D."/>
            <person name="Palmer N.A."/>
            <person name="Geib S.M."/>
            <person name="Sarath G."/>
            <person name="Sattler S.E."/>
        </authorList>
    </citation>
    <scope>NUCLEOTIDE SEQUENCE</scope>
    <source>
        <tissue evidence="15">Whole body</tissue>
    </source>
</reference>